<keyword evidence="2 5" id="KW-0812">Transmembrane</keyword>
<evidence type="ECO:0000256" key="3">
    <source>
        <dbReference type="ARBA" id="ARBA00022989"/>
    </source>
</evidence>
<comment type="subcellular location">
    <subcellularLocation>
        <location evidence="1">Membrane</location>
        <topology evidence="1">Single-pass membrane protein</topology>
    </subcellularLocation>
</comment>
<feature type="domain" description="Translocation and assembly module TamB C-terminal" evidence="6">
    <location>
        <begin position="872"/>
        <end position="1212"/>
    </location>
</feature>
<protein>
    <submittedName>
        <fullName evidence="7">Family of uncharacterized function (DUF490)</fullName>
    </submittedName>
</protein>
<dbReference type="PATRIC" id="fig|123899.6.peg.1767"/>
<dbReference type="Proteomes" id="UP000076825">
    <property type="component" value="Chromosome 1"/>
</dbReference>
<feature type="transmembrane region" description="Helical" evidence="5">
    <location>
        <begin position="12"/>
        <end position="34"/>
    </location>
</feature>
<dbReference type="GO" id="GO:0009306">
    <property type="term" value="P:protein secretion"/>
    <property type="evidence" value="ECO:0007669"/>
    <property type="project" value="InterPro"/>
</dbReference>
<evidence type="ECO:0000313" key="8">
    <source>
        <dbReference type="Proteomes" id="UP000076825"/>
    </source>
</evidence>
<dbReference type="STRING" id="123899.SAMEA3906487_01779"/>
<dbReference type="GeneID" id="56590938"/>
<gene>
    <name evidence="7" type="ORF">SAMEA3906487_01779</name>
</gene>
<organism evidence="7 8">
    <name type="scientific">Bordetella trematum</name>
    <dbReference type="NCBI Taxonomy" id="123899"/>
    <lineage>
        <taxon>Bacteria</taxon>
        <taxon>Pseudomonadati</taxon>
        <taxon>Pseudomonadota</taxon>
        <taxon>Betaproteobacteria</taxon>
        <taxon>Burkholderiales</taxon>
        <taxon>Alcaligenaceae</taxon>
        <taxon>Bordetella</taxon>
    </lineage>
</organism>
<dbReference type="RefSeq" id="WP_063491815.1">
    <property type="nucleotide sequence ID" value="NZ_CP016340.1"/>
</dbReference>
<dbReference type="GO" id="GO:0005886">
    <property type="term" value="C:plasma membrane"/>
    <property type="evidence" value="ECO:0007669"/>
    <property type="project" value="InterPro"/>
</dbReference>
<dbReference type="Pfam" id="PF04357">
    <property type="entry name" value="TamB"/>
    <property type="match status" value="1"/>
</dbReference>
<dbReference type="PANTHER" id="PTHR36985:SF1">
    <property type="entry name" value="TRANSLOCATION AND ASSEMBLY MODULE SUBUNIT TAMB"/>
    <property type="match status" value="1"/>
</dbReference>
<proteinExistence type="predicted"/>
<dbReference type="KEGG" id="btrm:SAMEA390648701779"/>
<dbReference type="EMBL" id="LT546645">
    <property type="protein sequence ID" value="SAI69409.1"/>
    <property type="molecule type" value="Genomic_DNA"/>
</dbReference>
<sequence>MKRLRALLRHILVWWLPGLAMLAVLAASFVFWLVASQSGTRLLVGSAVQWMGGQAEGIEGAVLTGLKVQRLDLTVADTRVQADDLWLDVQWRVLGKRRVHVRALTASRLEVDLPPGGDSEPAAQDEGGLPQSLSLPVSVDLDRLAVGEFILTQGGQALPVAFSDIALGLHVQREGPARLALESLRVDHDQARLRLNGLVDLETLAAPWPMKVRLDAKAAALSADSLLCAEQQRLQAGRQRDAGAARAGEVGAYLVTRPEAQAQAADALGGQAPADNVAQQTRARWQESLQQLCPVSLTLNAEGSLDELKVALDASGAGLALTARAGLLPLAAFPLRDAQLDLKRDDGTGLKASVDWTPATQAGQADHVKADLQADRLDVRSLVGGGLPQAVLSAKVSVDAQVAGLSQLQSLDARLDFLPDTRWNGQPLAGSLQAQLREQAGAAALAPGLPAGWRIPQLDLDLTLGKNRVKLQGKAEERMRLALDAQAPELAAFWPELPGGASLKLDVDGSVANHKGAVQARYTPPKPQPKVLGKAPAEVRLAFDGGWGEQNGLDGWRGRLAGLTAESAGFTVAIPGPLALALAPAAVAPAWQWQVGAAEIQAIFPDKQRLVLQHQASRGGQGRWETAGRADNFEIRASMLRQIMAGLDPAGAERAARDSRRVNAFTAEGQRRIALDLAWDLKFASALSGRLRLARRDGDLRIPGDPPIPLGLKRLQLEVVAKALEGARSRVNATLDLETEKMGRVSATATTQINGLGLDPRQPVRADLNADIADLAWLSLFVGDTLELGGSLKAQAQVQGSLAGAWTATGNIEGDKLRVVRIDDGLRLIDGTLRARLAGDKLILDSLRFPAVLRVMPDEWRTREWITTNPGAKGGYAELKGEWGLMDMAGRLGLKLYRFPAIQRSDRYAMVSGQIDVDIALPRIAVNGDIMVDAGWVSLEILQGVPSLDDDVQVVRPGQEKAGPPMQVELNIKVDMGPRFYITGMGLDAGLVGSLQILTQGGRLTGMGALSTRGGGIEAYGQKLRLRRGTLTFQGRLDNPLLDIEALRTGEAVEAGVRVSGTAQRPRIDLISYPDVSDVEKLSWLVLGRGPDAGGGDTALLLSIGTALLGGGQPLYKQFGLDDVSIRSGAIGSSGSLLPDRTVASSVNRDADSDLATQFLVASKRFANGITLSVEQAMAGSETVGRASYRLAQGLSLDIKGGSVNGIELVYRWLVDD</sequence>
<evidence type="ECO:0000256" key="1">
    <source>
        <dbReference type="ARBA" id="ARBA00004167"/>
    </source>
</evidence>
<dbReference type="InterPro" id="IPR007452">
    <property type="entry name" value="TamB_C"/>
</dbReference>
<dbReference type="eggNOG" id="COG2911">
    <property type="taxonomic scope" value="Bacteria"/>
</dbReference>
<keyword evidence="8" id="KW-1185">Reference proteome</keyword>
<dbReference type="PANTHER" id="PTHR36985">
    <property type="entry name" value="TRANSLOCATION AND ASSEMBLY MODULE SUBUNIT TAMB"/>
    <property type="match status" value="1"/>
</dbReference>
<dbReference type="OrthoDB" id="5288149at2"/>
<evidence type="ECO:0000256" key="5">
    <source>
        <dbReference type="SAM" id="Phobius"/>
    </source>
</evidence>
<reference evidence="7 8" key="1">
    <citation type="submission" date="2016-04" db="EMBL/GenBank/DDBJ databases">
        <authorList>
            <consortium name="Pathogen Informatics"/>
        </authorList>
    </citation>
    <scope>NUCLEOTIDE SEQUENCE [LARGE SCALE GENOMIC DNA]</scope>
    <source>
        <strain evidence="7 8">H044680328</strain>
    </source>
</reference>
<evidence type="ECO:0000313" key="7">
    <source>
        <dbReference type="EMBL" id="SAI69409.1"/>
    </source>
</evidence>
<evidence type="ECO:0000259" key="6">
    <source>
        <dbReference type="Pfam" id="PF04357"/>
    </source>
</evidence>
<name>A0A157PCR7_9BORD</name>
<keyword evidence="3 5" id="KW-1133">Transmembrane helix</keyword>
<evidence type="ECO:0000256" key="4">
    <source>
        <dbReference type="ARBA" id="ARBA00023136"/>
    </source>
</evidence>
<evidence type="ECO:0000256" key="2">
    <source>
        <dbReference type="ARBA" id="ARBA00022692"/>
    </source>
</evidence>
<dbReference type="AlphaFoldDB" id="A0A157PCR7"/>
<keyword evidence="4 5" id="KW-0472">Membrane</keyword>
<accession>A0A157PCR7</accession>